<gene>
    <name evidence="1" type="ORF">GCM10011531_01720</name>
</gene>
<dbReference type="GO" id="GO:0005524">
    <property type="term" value="F:ATP binding"/>
    <property type="evidence" value="ECO:0007669"/>
    <property type="project" value="InterPro"/>
</dbReference>
<dbReference type="SUPFAM" id="SSF56059">
    <property type="entry name" value="Glutathione synthetase ATP-binding domain-like"/>
    <property type="match status" value="1"/>
</dbReference>
<accession>A0A8J2TRY1</accession>
<dbReference type="Proteomes" id="UP000598120">
    <property type="component" value="Unassembled WGS sequence"/>
</dbReference>
<dbReference type="PANTHER" id="PTHR39217">
    <property type="match status" value="1"/>
</dbReference>
<dbReference type="AlphaFoldDB" id="A0A8J2TRY1"/>
<comment type="caution">
    <text evidence="1">The sequence shown here is derived from an EMBL/GenBank/DDBJ whole genome shotgun (WGS) entry which is preliminary data.</text>
</comment>
<evidence type="ECO:0000313" key="1">
    <source>
        <dbReference type="EMBL" id="GFZ76307.1"/>
    </source>
</evidence>
<keyword evidence="2" id="KW-1185">Reference proteome</keyword>
<proteinExistence type="predicted"/>
<dbReference type="EMBL" id="BMIC01000001">
    <property type="protein sequence ID" value="GFZ76307.1"/>
    <property type="molecule type" value="Genomic_DNA"/>
</dbReference>
<dbReference type="Gene3D" id="3.30.470.20">
    <property type="entry name" value="ATP-grasp fold, B domain"/>
    <property type="match status" value="1"/>
</dbReference>
<dbReference type="Gene3D" id="3.30.1490.20">
    <property type="entry name" value="ATP-grasp fold, A domain"/>
    <property type="match status" value="1"/>
</dbReference>
<sequence>MHKLFDVIVLTDKRYLEDSKTNTYKHNVFFEDYLVVEALKNKGLNTQRLAWDDKNFDWSSTKSILFRTTWDYFDRFDEFSKWLSNVTKKTRLFNSEKLIRWNIDKHYLNDLKLKHVNIAETYFIEKGNNKTLKELHTQLGWSETVLKPCVSGAARHTYKLNLETVNTHEVIFKELIANEAMMLQPFQHNIVTKGEISMMVFNGKFTHAILKKAKAGDFRVQDDFGGSVSDYSPTNEEITFAENTVKACPELPIYARVDIFTDNNTKIALSELELIEPELWFRHHPEAATVLAEAIKLKLT</sequence>
<protein>
    <recommendedName>
        <fullName evidence="3">Prokaryotic glutathione synthetase ATP-binding domain-containing protein</fullName>
    </recommendedName>
</protein>
<reference evidence="1 2" key="1">
    <citation type="journal article" date="2014" name="Int. J. Syst. Evol. Microbiol.">
        <title>Complete genome sequence of Corynebacterium casei LMG S-19264T (=DSM 44701T), isolated from a smear-ripened cheese.</title>
        <authorList>
            <consortium name="US DOE Joint Genome Institute (JGI-PGF)"/>
            <person name="Walter F."/>
            <person name="Albersmeier A."/>
            <person name="Kalinowski J."/>
            <person name="Ruckert C."/>
        </authorList>
    </citation>
    <scope>NUCLEOTIDE SEQUENCE [LARGE SCALE GENOMIC DNA]</scope>
    <source>
        <strain evidence="1 2">CGMCC 1.15295</strain>
    </source>
</reference>
<dbReference type="InterPro" id="IPR053191">
    <property type="entry name" value="DcsG_Biosynth_Enzyme"/>
</dbReference>
<evidence type="ECO:0008006" key="3">
    <source>
        <dbReference type="Google" id="ProtNLM"/>
    </source>
</evidence>
<dbReference type="RefSeq" id="WP_188604447.1">
    <property type="nucleotide sequence ID" value="NZ_BMIC01000001.1"/>
</dbReference>
<organism evidence="1 2">
    <name type="scientific">Aquaticitalea lipolytica</name>
    <dbReference type="NCBI Taxonomy" id="1247562"/>
    <lineage>
        <taxon>Bacteria</taxon>
        <taxon>Pseudomonadati</taxon>
        <taxon>Bacteroidota</taxon>
        <taxon>Flavobacteriia</taxon>
        <taxon>Flavobacteriales</taxon>
        <taxon>Flavobacteriaceae</taxon>
        <taxon>Aquaticitalea</taxon>
    </lineage>
</organism>
<dbReference type="Gene3D" id="3.40.50.20">
    <property type="match status" value="1"/>
</dbReference>
<dbReference type="PANTHER" id="PTHR39217:SF1">
    <property type="entry name" value="GLUTATHIONE SYNTHETASE"/>
    <property type="match status" value="1"/>
</dbReference>
<evidence type="ECO:0000313" key="2">
    <source>
        <dbReference type="Proteomes" id="UP000598120"/>
    </source>
</evidence>
<dbReference type="InterPro" id="IPR013815">
    <property type="entry name" value="ATP_grasp_subdomain_1"/>
</dbReference>
<name>A0A8J2TRY1_9FLAO</name>